<gene>
    <name evidence="2" type="ORF">Fcan01_00772</name>
</gene>
<keyword evidence="1" id="KW-0472">Membrane</keyword>
<keyword evidence="1" id="KW-1133">Transmembrane helix</keyword>
<comment type="caution">
    <text evidence="2">The sequence shown here is derived from an EMBL/GenBank/DDBJ whole genome shotgun (WGS) entry which is preliminary data.</text>
</comment>
<evidence type="ECO:0000313" key="3">
    <source>
        <dbReference type="Proteomes" id="UP000198287"/>
    </source>
</evidence>
<feature type="transmembrane region" description="Helical" evidence="1">
    <location>
        <begin position="109"/>
        <end position="130"/>
    </location>
</feature>
<feature type="transmembrane region" description="Helical" evidence="1">
    <location>
        <begin position="70"/>
        <end position="97"/>
    </location>
</feature>
<evidence type="ECO:0000256" key="1">
    <source>
        <dbReference type="SAM" id="Phobius"/>
    </source>
</evidence>
<organism evidence="2 3">
    <name type="scientific">Folsomia candida</name>
    <name type="common">Springtail</name>
    <dbReference type="NCBI Taxonomy" id="158441"/>
    <lineage>
        <taxon>Eukaryota</taxon>
        <taxon>Metazoa</taxon>
        <taxon>Ecdysozoa</taxon>
        <taxon>Arthropoda</taxon>
        <taxon>Hexapoda</taxon>
        <taxon>Collembola</taxon>
        <taxon>Entomobryomorpha</taxon>
        <taxon>Isotomoidea</taxon>
        <taxon>Isotomidae</taxon>
        <taxon>Proisotominae</taxon>
        <taxon>Folsomia</taxon>
    </lineage>
</organism>
<protein>
    <submittedName>
        <fullName evidence="2">Uncharacterized protein</fullName>
    </submittedName>
</protein>
<reference evidence="2 3" key="1">
    <citation type="submission" date="2015-12" db="EMBL/GenBank/DDBJ databases">
        <title>The genome of Folsomia candida.</title>
        <authorList>
            <person name="Faddeeva A."/>
            <person name="Derks M.F."/>
            <person name="Anvar Y."/>
            <person name="Smit S."/>
            <person name="Van Straalen N."/>
            <person name="Roelofs D."/>
        </authorList>
    </citation>
    <scope>NUCLEOTIDE SEQUENCE [LARGE SCALE GENOMIC DNA]</scope>
    <source>
        <strain evidence="2 3">VU population</strain>
        <tissue evidence="2">Whole body</tissue>
    </source>
</reference>
<proteinExistence type="predicted"/>
<keyword evidence="1" id="KW-0812">Transmembrane</keyword>
<dbReference type="EMBL" id="LNIX01000001">
    <property type="protein sequence ID" value="OXA65191.1"/>
    <property type="molecule type" value="Genomic_DNA"/>
</dbReference>
<evidence type="ECO:0000313" key="2">
    <source>
        <dbReference type="EMBL" id="OXA65191.1"/>
    </source>
</evidence>
<name>A0A226F7K7_FOLCA</name>
<accession>A0A226F7K7</accession>
<dbReference type="Proteomes" id="UP000198287">
    <property type="component" value="Unassembled WGS sequence"/>
</dbReference>
<keyword evidence="3" id="KW-1185">Reference proteome</keyword>
<dbReference type="AlphaFoldDB" id="A0A226F7K7"/>
<sequence length="239" mass="27716">MGFFKFKENVKFIKLKRIFKNLHPRNLALLPLGIFDAVERFAIWSEYLYPQYITWDRLTWKPRPTTIKCLILWFFSILTIFMTSHFICLAISELIAYQKDVSSTQVLMLVIYLCFNSLTIVCMVIFMLKVDEICFIFGNMRTLSQNEGESNFALGLLLNLMNPAPLVVAFLVSTTPILLSNIDPTYFLFRNFTWISPPIKNLFVGRVWGTVARNWGKAGPYFSPRSYESGTELAQVWDA</sequence>